<accession>A0ABR6YHZ2</accession>
<comment type="caution">
    <text evidence="1">The sequence shown here is derived from an EMBL/GenBank/DDBJ whole genome shotgun (WGS) entry which is preliminary data.</text>
</comment>
<evidence type="ECO:0000313" key="2">
    <source>
        <dbReference type="Proteomes" id="UP000624279"/>
    </source>
</evidence>
<feature type="non-terminal residue" evidence="1">
    <location>
        <position position="1"/>
    </location>
</feature>
<dbReference type="SUPFAM" id="SSF141072">
    <property type="entry name" value="CalX-like"/>
    <property type="match status" value="1"/>
</dbReference>
<evidence type="ECO:0008006" key="3">
    <source>
        <dbReference type="Google" id="ProtNLM"/>
    </source>
</evidence>
<keyword evidence="2" id="KW-1185">Reference proteome</keyword>
<dbReference type="EMBL" id="JACOGA010000072">
    <property type="protein sequence ID" value="MBC3876152.1"/>
    <property type="molecule type" value="Genomic_DNA"/>
</dbReference>
<organism evidence="1 2">
    <name type="scientific">Undibacterium flavidum</name>
    <dbReference type="NCBI Taxonomy" id="2762297"/>
    <lineage>
        <taxon>Bacteria</taxon>
        <taxon>Pseudomonadati</taxon>
        <taxon>Pseudomonadota</taxon>
        <taxon>Betaproteobacteria</taxon>
        <taxon>Burkholderiales</taxon>
        <taxon>Oxalobacteraceae</taxon>
        <taxon>Undibacterium</taxon>
    </lineage>
</organism>
<dbReference type="Proteomes" id="UP000624279">
    <property type="component" value="Unassembled WGS sequence"/>
</dbReference>
<sequence>SVVVPAGANGFQVRIATTNDGVVEGSETITLSAATAQNSAAIVGTGTITDGAVPTISISGPGDVNEAAGTVTYTVTLSSANAAP</sequence>
<feature type="non-terminal residue" evidence="1">
    <location>
        <position position="84"/>
    </location>
</feature>
<protein>
    <recommendedName>
        <fullName evidence="3">Calx-beta domain-containing protein</fullName>
    </recommendedName>
</protein>
<dbReference type="InterPro" id="IPR038081">
    <property type="entry name" value="CalX-like_sf"/>
</dbReference>
<reference evidence="1 2" key="1">
    <citation type="submission" date="2020-08" db="EMBL/GenBank/DDBJ databases">
        <title>Novel species isolated from subtropical streams in China.</title>
        <authorList>
            <person name="Lu H."/>
        </authorList>
    </citation>
    <scope>NUCLEOTIDE SEQUENCE [LARGE SCALE GENOMIC DNA]</scope>
    <source>
        <strain evidence="1 2">LX15W</strain>
    </source>
</reference>
<name>A0ABR6YHZ2_9BURK</name>
<dbReference type="Gene3D" id="2.60.40.2030">
    <property type="match status" value="1"/>
</dbReference>
<proteinExistence type="predicted"/>
<gene>
    <name evidence="1" type="ORF">H8K55_21410</name>
</gene>
<evidence type="ECO:0000313" key="1">
    <source>
        <dbReference type="EMBL" id="MBC3876152.1"/>
    </source>
</evidence>
<dbReference type="RefSeq" id="WP_186944272.1">
    <property type="nucleotide sequence ID" value="NZ_JACOGA010000072.1"/>
</dbReference>